<feature type="region of interest" description="Disordered" evidence="11">
    <location>
        <begin position="770"/>
        <end position="830"/>
    </location>
</feature>
<dbReference type="EMBL" id="JARAKH010000025">
    <property type="protein sequence ID" value="KAK8390230.1"/>
    <property type="molecule type" value="Genomic_DNA"/>
</dbReference>
<accession>A0AAW0TRV4</accession>
<keyword evidence="3 8" id="KW-0547">Nucleotide-binding</keyword>
<evidence type="ECO:0000259" key="12">
    <source>
        <dbReference type="PROSITE" id="PS50067"/>
    </source>
</evidence>
<feature type="compositionally biased region" description="Polar residues" evidence="11">
    <location>
        <begin position="803"/>
        <end position="815"/>
    </location>
</feature>
<feature type="compositionally biased region" description="Acidic residues" evidence="11">
    <location>
        <begin position="534"/>
        <end position="543"/>
    </location>
</feature>
<keyword evidence="7" id="KW-0963">Cytoplasm</keyword>
<feature type="region of interest" description="Disordered" evidence="11">
    <location>
        <begin position="511"/>
        <end position="544"/>
    </location>
</feature>
<feature type="compositionally biased region" description="Low complexity" evidence="11">
    <location>
        <begin position="778"/>
        <end position="800"/>
    </location>
</feature>
<comment type="subcellular location">
    <subcellularLocation>
        <location evidence="1">Cytoplasm</location>
        <location evidence="1">Cytoskeleton</location>
    </subcellularLocation>
</comment>
<sequence>MLRLKCVKAEGGREKRRREVYPAPDVPWCPILSLARSTSKPLITTTWTFLTPNVTPSHAHSPTYPSLLQVAVRVRPLTNEERQRGCYRILEVQDDNMLTLMNQATDRNDHLRQKREKDKHFLYDRLHGEDSTQKEVYEDTTKPLVQDVLAGFTATVFAYGPTGAGKTYTMVGTPEQPGIMVQALNDLFQCLNDPSKISKTKISMSYLEIYNENIRDLLQPSGTLDLREDAKTGVIQVAGLSEREILTTKEVMRLLTKGNKERTCEPTAANKTSSRSHALLQVNVRKSAIKGVGEEVKVGRLFMVDLAGSERAKQTQNKGKRLQEGAHINRSLLALGNCINALAEGQAKFVNFRDSKLTRLLKEALSGNCRTVMVAHVSPSHHHREETRNTLVYAERAKKISKKIRPTVLDITSHVTHYKQMIKELQEEVERLKDKITDNKQDCHSGLSQQNTEKLHAIKNELLEKFREQMFLRNKLIDIDSNILALSMELERQNLVVSEWEAERTRMERCRTEHPKGPHGEEIIDMDTDKEKDEDSEDDEPEEVTQAWEDLLYLQKEKQRYSEMRETVQQEMEEVKKCSQSIEETLPNTITNDEQKEIISLLCKVHELEIQKVEMQSEALIKEYELQRRELVIMRYDRQRSLCDQIITRQRQMLDEMHQHMPPELLELYELYQMEAQYATADRDGKYDAHNLLRCHSVLSLRGSTERLPPINGREPEKLFDRPARRHSLGDEGRTESVLSLRSPTSSAGSGWNSLPPLAQYRPSLVSAHGRHSALHYPSDLPPSRGSRPSSDSSSTSMPTIALPTSPNLYTSSAKSEGVPHHLPPISATR</sequence>
<dbReference type="AlphaFoldDB" id="A0AAW0TRV4"/>
<dbReference type="InterPro" id="IPR027640">
    <property type="entry name" value="Kinesin-like_fam"/>
</dbReference>
<dbReference type="GO" id="GO:0003777">
    <property type="term" value="F:microtubule motor activity"/>
    <property type="evidence" value="ECO:0007669"/>
    <property type="project" value="InterPro"/>
</dbReference>
<evidence type="ECO:0000313" key="14">
    <source>
        <dbReference type="Proteomes" id="UP001487740"/>
    </source>
</evidence>
<keyword evidence="14" id="KW-1185">Reference proteome</keyword>
<evidence type="ECO:0000256" key="7">
    <source>
        <dbReference type="ARBA" id="ARBA00023212"/>
    </source>
</evidence>
<dbReference type="InterPro" id="IPR027417">
    <property type="entry name" value="P-loop_NTPase"/>
</dbReference>
<dbReference type="PRINTS" id="PR00380">
    <property type="entry name" value="KINESINHEAVY"/>
</dbReference>
<dbReference type="PROSITE" id="PS00411">
    <property type="entry name" value="KINESIN_MOTOR_1"/>
    <property type="match status" value="1"/>
</dbReference>
<feature type="compositionally biased region" description="Polar residues" evidence="11">
    <location>
        <begin position="737"/>
        <end position="753"/>
    </location>
</feature>
<feature type="domain" description="Kinesin motor" evidence="12">
    <location>
        <begin position="67"/>
        <end position="400"/>
    </location>
</feature>
<evidence type="ECO:0000256" key="10">
    <source>
        <dbReference type="SAM" id="Coils"/>
    </source>
</evidence>
<evidence type="ECO:0000256" key="5">
    <source>
        <dbReference type="ARBA" id="ARBA00023054"/>
    </source>
</evidence>
<feature type="binding site" evidence="8">
    <location>
        <begin position="160"/>
        <end position="167"/>
    </location>
    <ligand>
        <name>ATP</name>
        <dbReference type="ChEBI" id="CHEBI:30616"/>
    </ligand>
</feature>
<dbReference type="Proteomes" id="UP001487740">
    <property type="component" value="Unassembled WGS sequence"/>
</dbReference>
<keyword evidence="5 10" id="KW-0175">Coiled coil</keyword>
<dbReference type="GO" id="GO:0008017">
    <property type="term" value="F:microtubule binding"/>
    <property type="evidence" value="ECO:0007669"/>
    <property type="project" value="InterPro"/>
</dbReference>
<dbReference type="FunFam" id="3.40.850.10:FF:000056">
    <property type="entry name" value="Kinesin-like protein"/>
    <property type="match status" value="1"/>
</dbReference>
<dbReference type="SUPFAM" id="SSF52540">
    <property type="entry name" value="P-loop containing nucleoside triphosphate hydrolases"/>
    <property type="match status" value="1"/>
</dbReference>
<comment type="caution">
    <text evidence="13">The sequence shown here is derived from an EMBL/GenBank/DDBJ whole genome shotgun (WGS) entry which is preliminary data.</text>
</comment>
<dbReference type="InterPro" id="IPR001752">
    <property type="entry name" value="Kinesin_motor_dom"/>
</dbReference>
<proteinExistence type="inferred from homology"/>
<feature type="compositionally biased region" description="Basic and acidic residues" evidence="11">
    <location>
        <begin position="511"/>
        <end position="533"/>
    </location>
</feature>
<evidence type="ECO:0000256" key="9">
    <source>
        <dbReference type="RuleBase" id="RU000394"/>
    </source>
</evidence>
<evidence type="ECO:0000313" key="13">
    <source>
        <dbReference type="EMBL" id="KAK8390230.1"/>
    </source>
</evidence>
<feature type="coiled-coil region" evidence="10">
    <location>
        <begin position="603"/>
        <end position="630"/>
    </location>
</feature>
<organism evidence="13 14">
    <name type="scientific">Scylla paramamosain</name>
    <name type="common">Mud crab</name>
    <dbReference type="NCBI Taxonomy" id="85552"/>
    <lineage>
        <taxon>Eukaryota</taxon>
        <taxon>Metazoa</taxon>
        <taxon>Ecdysozoa</taxon>
        <taxon>Arthropoda</taxon>
        <taxon>Crustacea</taxon>
        <taxon>Multicrustacea</taxon>
        <taxon>Malacostraca</taxon>
        <taxon>Eumalacostraca</taxon>
        <taxon>Eucarida</taxon>
        <taxon>Decapoda</taxon>
        <taxon>Pleocyemata</taxon>
        <taxon>Brachyura</taxon>
        <taxon>Eubrachyura</taxon>
        <taxon>Portunoidea</taxon>
        <taxon>Portunidae</taxon>
        <taxon>Portuninae</taxon>
        <taxon>Scylla</taxon>
    </lineage>
</organism>
<dbReference type="Pfam" id="PF00225">
    <property type="entry name" value="Kinesin"/>
    <property type="match status" value="1"/>
</dbReference>
<dbReference type="PROSITE" id="PS50067">
    <property type="entry name" value="KINESIN_MOTOR_2"/>
    <property type="match status" value="1"/>
</dbReference>
<evidence type="ECO:0000256" key="4">
    <source>
        <dbReference type="ARBA" id="ARBA00022840"/>
    </source>
</evidence>
<evidence type="ECO:0000256" key="3">
    <source>
        <dbReference type="ARBA" id="ARBA00022741"/>
    </source>
</evidence>
<comment type="similarity">
    <text evidence="8 9">Belongs to the TRAFAC class myosin-kinesin ATPase superfamily. Kinesin family.</text>
</comment>
<dbReference type="InterPro" id="IPR036961">
    <property type="entry name" value="Kinesin_motor_dom_sf"/>
</dbReference>
<dbReference type="InterPro" id="IPR019821">
    <property type="entry name" value="Kinesin_motor_CS"/>
</dbReference>
<evidence type="ECO:0000256" key="2">
    <source>
        <dbReference type="ARBA" id="ARBA00022701"/>
    </source>
</evidence>
<evidence type="ECO:0000256" key="11">
    <source>
        <dbReference type="SAM" id="MobiDB-lite"/>
    </source>
</evidence>
<evidence type="ECO:0000256" key="6">
    <source>
        <dbReference type="ARBA" id="ARBA00023175"/>
    </source>
</evidence>
<keyword evidence="2 9" id="KW-0493">Microtubule</keyword>
<dbReference type="PANTHER" id="PTHR47968">
    <property type="entry name" value="CENTROMERE PROTEIN E"/>
    <property type="match status" value="1"/>
</dbReference>
<evidence type="ECO:0000256" key="8">
    <source>
        <dbReference type="PROSITE-ProRule" id="PRU00283"/>
    </source>
</evidence>
<keyword evidence="6 8" id="KW-0505">Motor protein</keyword>
<dbReference type="GO" id="GO:0005874">
    <property type="term" value="C:microtubule"/>
    <property type="evidence" value="ECO:0007669"/>
    <property type="project" value="UniProtKB-KW"/>
</dbReference>
<dbReference type="GO" id="GO:0005524">
    <property type="term" value="F:ATP binding"/>
    <property type="evidence" value="ECO:0007669"/>
    <property type="project" value="UniProtKB-UniRule"/>
</dbReference>
<feature type="coiled-coil region" evidence="10">
    <location>
        <begin position="415"/>
        <end position="442"/>
    </location>
</feature>
<protein>
    <recommendedName>
        <fullName evidence="9">Kinesin-like protein</fullName>
    </recommendedName>
</protein>
<reference evidence="13 14" key="1">
    <citation type="submission" date="2023-03" db="EMBL/GenBank/DDBJ databases">
        <title>High-quality genome of Scylla paramamosain provides insights in environmental adaptation.</title>
        <authorList>
            <person name="Zhang L."/>
        </authorList>
    </citation>
    <scope>NUCLEOTIDE SEQUENCE [LARGE SCALE GENOMIC DNA]</scope>
    <source>
        <strain evidence="13">LZ_2023a</strain>
        <tissue evidence="13">Muscle</tissue>
    </source>
</reference>
<gene>
    <name evidence="13" type="ORF">O3P69_010137</name>
</gene>
<dbReference type="PANTHER" id="PTHR47968:SF13">
    <property type="entry name" value="KINESIN-LIKE PROTEIN KIF19 ISOFORM X1"/>
    <property type="match status" value="1"/>
</dbReference>
<dbReference type="GO" id="GO:0007018">
    <property type="term" value="P:microtubule-based movement"/>
    <property type="evidence" value="ECO:0007669"/>
    <property type="project" value="InterPro"/>
</dbReference>
<keyword evidence="4 8" id="KW-0067">ATP-binding</keyword>
<keyword evidence="7" id="KW-0206">Cytoskeleton</keyword>
<feature type="region of interest" description="Disordered" evidence="11">
    <location>
        <begin position="705"/>
        <end position="756"/>
    </location>
</feature>
<evidence type="ECO:0000256" key="1">
    <source>
        <dbReference type="ARBA" id="ARBA00004245"/>
    </source>
</evidence>
<feature type="compositionally biased region" description="Basic and acidic residues" evidence="11">
    <location>
        <begin position="714"/>
        <end position="735"/>
    </location>
</feature>
<dbReference type="SMART" id="SM00129">
    <property type="entry name" value="KISc"/>
    <property type="match status" value="1"/>
</dbReference>
<dbReference type="Gene3D" id="3.40.850.10">
    <property type="entry name" value="Kinesin motor domain"/>
    <property type="match status" value="1"/>
</dbReference>
<name>A0AAW0TRV4_SCYPA</name>